<keyword evidence="7" id="KW-0788">Thiol protease</keyword>
<feature type="active site" description="Nucleophile" evidence="10">
    <location>
        <position position="160"/>
    </location>
</feature>
<evidence type="ECO:0000313" key="11">
    <source>
        <dbReference type="EMBL" id="CAF1419282.1"/>
    </source>
</evidence>
<sequence>MVQPQTIDDCGLRHFSPLCQKKVIFWIYSHGIPDSNIVVFMYDDIANNPQNPTKGVIINHPNGKDVYHGVPKDYTGNNVTPKNFINVLLGNKEEMRGIGSEKVLESGPDDNVFVFFTDHGAVGLVAFPTGVLYAKDLNETIAKMHAQQKYKQMVIYIEACESGSMLEGLLPANINVYGTTASSAEEPSYACYYDAKRGTYLGDVYSVAWMEDSDAEQINKESLLTQYQVAKKNTNTSHVMQYGDLNLGKSHNVSEFQGAGTQPMKPIRNPFTDRYNDLLKRDAVATVDVRVSTVVHRLDNSESAVEKAALKRELVQLLNDRSTISEHIYQIASVALSIKHGHFYETVTQKRMKLTQHDCYKSVTQYIHTKCFDLQNEYVLNKLWITANLCEIDDSIHGTCHIFDKYGIGYVNVAKLKHPMLPLNE</sequence>
<feature type="active site" evidence="10">
    <location>
        <position position="119"/>
    </location>
</feature>
<organism evidence="11 12">
    <name type="scientific">Rotaria sordida</name>
    <dbReference type="NCBI Taxonomy" id="392033"/>
    <lineage>
        <taxon>Eukaryota</taxon>
        <taxon>Metazoa</taxon>
        <taxon>Spiralia</taxon>
        <taxon>Gnathifera</taxon>
        <taxon>Rotifera</taxon>
        <taxon>Eurotatoria</taxon>
        <taxon>Bdelloidea</taxon>
        <taxon>Philodinida</taxon>
        <taxon>Philodinidae</taxon>
        <taxon>Rotaria</taxon>
    </lineage>
</organism>
<dbReference type="Pfam" id="PF01650">
    <property type="entry name" value="Peptidase_C13"/>
    <property type="match status" value="1"/>
</dbReference>
<dbReference type="GO" id="GO:0004197">
    <property type="term" value="F:cysteine-type endopeptidase activity"/>
    <property type="evidence" value="ECO:0007669"/>
    <property type="project" value="UniProtKB-EC"/>
</dbReference>
<dbReference type="EMBL" id="CAJNOU010003959">
    <property type="protein sequence ID" value="CAF1419282.1"/>
    <property type="molecule type" value="Genomic_DNA"/>
</dbReference>
<proteinExistence type="inferred from homology"/>
<dbReference type="Gene3D" id="3.40.50.1460">
    <property type="match status" value="1"/>
</dbReference>
<dbReference type="GO" id="GO:0006624">
    <property type="term" value="P:vacuolar protein processing"/>
    <property type="evidence" value="ECO:0007669"/>
    <property type="project" value="TreeGrafter"/>
</dbReference>
<evidence type="ECO:0000256" key="7">
    <source>
        <dbReference type="ARBA" id="ARBA00022807"/>
    </source>
</evidence>
<evidence type="ECO:0000256" key="5">
    <source>
        <dbReference type="ARBA" id="ARBA00022729"/>
    </source>
</evidence>
<dbReference type="PANTHER" id="PTHR12000">
    <property type="entry name" value="HEMOGLOBINASE FAMILY MEMBER"/>
    <property type="match status" value="1"/>
</dbReference>
<dbReference type="AlphaFoldDB" id="A0A815M6P8"/>
<dbReference type="PRINTS" id="PR00776">
    <property type="entry name" value="HEMOGLOBNASE"/>
</dbReference>
<evidence type="ECO:0000313" key="12">
    <source>
        <dbReference type="Proteomes" id="UP000663889"/>
    </source>
</evidence>
<comment type="caution">
    <text evidence="11">The sequence shown here is derived from an EMBL/GenBank/DDBJ whole genome shotgun (WGS) entry which is preliminary data.</text>
</comment>
<keyword evidence="5" id="KW-0732">Signal</keyword>
<dbReference type="EC" id="3.4.22.34" evidence="3"/>
<comment type="catalytic activity">
    <reaction evidence="1">
        <text>Hydrolysis of proteins and small molecule substrates at -Asn-|-Xaa- bonds.</text>
        <dbReference type="EC" id="3.4.22.34"/>
    </reaction>
</comment>
<name>A0A815M6P8_9BILA</name>
<evidence type="ECO:0000256" key="10">
    <source>
        <dbReference type="PIRSR" id="PIRSR019663-1"/>
    </source>
</evidence>
<evidence type="ECO:0000256" key="3">
    <source>
        <dbReference type="ARBA" id="ARBA00012628"/>
    </source>
</evidence>
<accession>A0A815M6P8</accession>
<evidence type="ECO:0000256" key="8">
    <source>
        <dbReference type="ARBA" id="ARBA00055993"/>
    </source>
</evidence>
<dbReference type="FunFam" id="3.40.50.1460:FF:000006">
    <property type="entry name" value="Legumain"/>
    <property type="match status" value="1"/>
</dbReference>
<dbReference type="InterPro" id="IPR046427">
    <property type="entry name" value="Legumain_prodom_sf"/>
</dbReference>
<dbReference type="CDD" id="cd21115">
    <property type="entry name" value="legumain_C"/>
    <property type="match status" value="1"/>
</dbReference>
<protein>
    <recommendedName>
        <fullName evidence="9">Hemoglobinase</fullName>
        <ecNumber evidence="3">3.4.22.34</ecNumber>
    </recommendedName>
</protein>
<evidence type="ECO:0000256" key="4">
    <source>
        <dbReference type="ARBA" id="ARBA00022670"/>
    </source>
</evidence>
<keyword evidence="4" id="KW-0645">Protease</keyword>
<keyword evidence="6" id="KW-0378">Hydrolase</keyword>
<dbReference type="PANTHER" id="PTHR12000:SF42">
    <property type="entry name" value="LEGUMAIN"/>
    <property type="match status" value="1"/>
</dbReference>
<dbReference type="GO" id="GO:0005773">
    <property type="term" value="C:vacuole"/>
    <property type="evidence" value="ECO:0007669"/>
    <property type="project" value="GOC"/>
</dbReference>
<dbReference type="Proteomes" id="UP000663889">
    <property type="component" value="Unassembled WGS sequence"/>
</dbReference>
<gene>
    <name evidence="11" type="ORF">SEV965_LOCUS32225</name>
</gene>
<evidence type="ECO:0000256" key="1">
    <source>
        <dbReference type="ARBA" id="ARBA00000810"/>
    </source>
</evidence>
<comment type="similarity">
    <text evidence="2">Belongs to the peptidase C13 family.</text>
</comment>
<dbReference type="PIRSF" id="PIRSF019663">
    <property type="entry name" value="Legumain"/>
    <property type="match status" value="1"/>
</dbReference>
<dbReference type="InterPro" id="IPR048501">
    <property type="entry name" value="Legum_prodom"/>
</dbReference>
<evidence type="ECO:0000256" key="9">
    <source>
        <dbReference type="ARBA" id="ARBA00069042"/>
    </source>
</evidence>
<dbReference type="GO" id="GO:0051603">
    <property type="term" value="P:proteolysis involved in protein catabolic process"/>
    <property type="evidence" value="ECO:0007669"/>
    <property type="project" value="TreeGrafter"/>
</dbReference>
<reference evidence="11" key="1">
    <citation type="submission" date="2021-02" db="EMBL/GenBank/DDBJ databases">
        <authorList>
            <person name="Nowell W R."/>
        </authorList>
    </citation>
    <scope>NUCLEOTIDE SEQUENCE</scope>
</reference>
<evidence type="ECO:0000256" key="2">
    <source>
        <dbReference type="ARBA" id="ARBA00009941"/>
    </source>
</evidence>
<dbReference type="Gene3D" id="1.10.132.130">
    <property type="match status" value="1"/>
</dbReference>
<dbReference type="InterPro" id="IPR001096">
    <property type="entry name" value="Peptidase_C13"/>
</dbReference>
<evidence type="ECO:0000256" key="6">
    <source>
        <dbReference type="ARBA" id="ARBA00022801"/>
    </source>
</evidence>
<comment type="function">
    <text evidence="8">This protease is used by the parasite for degradation of the host globin.</text>
</comment>